<dbReference type="EMBL" id="CP007772">
    <property type="protein sequence ID" value="AJC90428.1"/>
    <property type="molecule type" value="Genomic_DNA"/>
</dbReference>
<organism evidence="10 11">
    <name type="scientific">Campylobacter subantarcticus LMG 24374</name>
    <dbReference type="NCBI Taxonomy" id="1388751"/>
    <lineage>
        <taxon>Bacteria</taxon>
        <taxon>Pseudomonadati</taxon>
        <taxon>Campylobacterota</taxon>
        <taxon>Epsilonproteobacteria</taxon>
        <taxon>Campylobacterales</taxon>
        <taxon>Campylobacteraceae</taxon>
        <taxon>Campylobacter</taxon>
    </lineage>
</organism>
<dbReference type="HAMAP" id="MF_00140_B">
    <property type="entry name" value="Trp_tRNA_synth_B"/>
    <property type="match status" value="1"/>
</dbReference>
<dbReference type="EC" id="6.1.1.2" evidence="8"/>
<dbReference type="RefSeq" id="WP_039663196.1">
    <property type="nucleotide sequence ID" value="NZ_CP007772.1"/>
</dbReference>
<dbReference type="NCBIfam" id="TIGR00233">
    <property type="entry name" value="trpS"/>
    <property type="match status" value="1"/>
</dbReference>
<evidence type="ECO:0000313" key="10">
    <source>
        <dbReference type="EMBL" id="AJC90428.1"/>
    </source>
</evidence>
<dbReference type="OrthoDB" id="9801042at2"/>
<keyword evidence="5 8" id="KW-0648">Protein biosynthesis</keyword>
<feature type="binding site" evidence="8">
    <location>
        <position position="131"/>
    </location>
    <ligand>
        <name>L-tryptophan</name>
        <dbReference type="ChEBI" id="CHEBI:57912"/>
    </ligand>
</feature>
<keyword evidence="8" id="KW-0963">Cytoplasm</keyword>
<dbReference type="PROSITE" id="PS00178">
    <property type="entry name" value="AA_TRNA_LIGASE_I"/>
    <property type="match status" value="1"/>
</dbReference>
<dbReference type="InterPro" id="IPR002305">
    <property type="entry name" value="aa-tRNA-synth_Ic"/>
</dbReference>
<feature type="binding site" evidence="8">
    <location>
        <position position="182"/>
    </location>
    <ligand>
        <name>ATP</name>
        <dbReference type="ChEBI" id="CHEBI:30616"/>
    </ligand>
</feature>
<keyword evidence="2 8" id="KW-0436">Ligase</keyword>
<comment type="catalytic activity">
    <reaction evidence="7 8">
        <text>tRNA(Trp) + L-tryptophan + ATP = L-tryptophyl-tRNA(Trp) + AMP + diphosphate + H(+)</text>
        <dbReference type="Rhea" id="RHEA:24080"/>
        <dbReference type="Rhea" id="RHEA-COMP:9671"/>
        <dbReference type="Rhea" id="RHEA-COMP:9705"/>
        <dbReference type="ChEBI" id="CHEBI:15378"/>
        <dbReference type="ChEBI" id="CHEBI:30616"/>
        <dbReference type="ChEBI" id="CHEBI:33019"/>
        <dbReference type="ChEBI" id="CHEBI:57912"/>
        <dbReference type="ChEBI" id="CHEBI:78442"/>
        <dbReference type="ChEBI" id="CHEBI:78535"/>
        <dbReference type="ChEBI" id="CHEBI:456215"/>
        <dbReference type="EC" id="6.1.1.2"/>
    </reaction>
</comment>
<dbReference type="GO" id="GO:0004830">
    <property type="term" value="F:tryptophan-tRNA ligase activity"/>
    <property type="evidence" value="ECO:0007669"/>
    <property type="project" value="UniProtKB-UniRule"/>
</dbReference>
<evidence type="ECO:0000256" key="5">
    <source>
        <dbReference type="ARBA" id="ARBA00022917"/>
    </source>
</evidence>
<name>A0A0A8H8I1_9BACT</name>
<dbReference type="GO" id="GO:0005829">
    <property type="term" value="C:cytosol"/>
    <property type="evidence" value="ECO:0007669"/>
    <property type="project" value="TreeGrafter"/>
</dbReference>
<comment type="function">
    <text evidence="8">Catalyzes the attachment of tryptophan to tRNA(Trp).</text>
</comment>
<dbReference type="Gene3D" id="3.40.50.620">
    <property type="entry name" value="HUPs"/>
    <property type="match status" value="1"/>
</dbReference>
<dbReference type="AlphaFoldDB" id="A0A0A8H8I1"/>
<dbReference type="InterPro" id="IPR014729">
    <property type="entry name" value="Rossmann-like_a/b/a_fold"/>
</dbReference>
<dbReference type="InterPro" id="IPR024109">
    <property type="entry name" value="Trp-tRNA-ligase_bac-type"/>
</dbReference>
<evidence type="ECO:0000256" key="9">
    <source>
        <dbReference type="RuleBase" id="RU363036"/>
    </source>
</evidence>
<feature type="short sequence motif" description="'KMSKS' region" evidence="8">
    <location>
        <begin position="189"/>
        <end position="193"/>
    </location>
</feature>
<reference evidence="10 11" key="1">
    <citation type="journal article" date="2014" name="Genome Biol. Evol.">
        <title>Comparative Genomics of the Campylobacter lari Group.</title>
        <authorList>
            <person name="Miller W.G."/>
            <person name="Yee E."/>
            <person name="Chapman M.H."/>
            <person name="Smith T.P."/>
            <person name="Bono J.L."/>
            <person name="Huynh S."/>
            <person name="Parker C.T."/>
            <person name="Vandamme P."/>
            <person name="Luong K."/>
            <person name="Korlach J."/>
        </authorList>
    </citation>
    <scope>NUCLEOTIDE SEQUENCE [LARGE SCALE GENOMIC DNA]</scope>
    <source>
        <strain evidence="10 11">LMG 24374</strain>
    </source>
</reference>
<comment type="subcellular location">
    <subcellularLocation>
        <location evidence="8">Cytoplasm</location>
    </subcellularLocation>
</comment>
<accession>A0A0A8H8I1</accession>
<feature type="binding site" evidence="8">
    <location>
        <begin position="189"/>
        <end position="193"/>
    </location>
    <ligand>
        <name>ATP</name>
        <dbReference type="ChEBI" id="CHEBI:30616"/>
    </ligand>
</feature>
<dbReference type="HOGENOM" id="CLU_029244_5_0_7"/>
<evidence type="ECO:0000256" key="6">
    <source>
        <dbReference type="ARBA" id="ARBA00023146"/>
    </source>
</evidence>
<evidence type="ECO:0000256" key="1">
    <source>
        <dbReference type="ARBA" id="ARBA00005594"/>
    </source>
</evidence>
<dbReference type="CDD" id="cd00806">
    <property type="entry name" value="TrpRS_core"/>
    <property type="match status" value="1"/>
</dbReference>
<dbReference type="PRINTS" id="PR01039">
    <property type="entry name" value="TRNASYNTHTRP"/>
</dbReference>
<proteinExistence type="inferred from homology"/>
<feature type="binding site" evidence="8">
    <location>
        <begin position="16"/>
        <end position="17"/>
    </location>
    <ligand>
        <name>ATP</name>
        <dbReference type="ChEBI" id="CHEBI:30616"/>
    </ligand>
</feature>
<keyword evidence="6 8" id="KW-0030">Aminoacyl-tRNA synthetase</keyword>
<dbReference type="GO" id="GO:0006436">
    <property type="term" value="P:tryptophanyl-tRNA aminoacylation"/>
    <property type="evidence" value="ECO:0007669"/>
    <property type="project" value="UniProtKB-UniRule"/>
</dbReference>
<comment type="similarity">
    <text evidence="1 8 9">Belongs to the class-I aminoacyl-tRNA synthetase family.</text>
</comment>
<evidence type="ECO:0000256" key="7">
    <source>
        <dbReference type="ARBA" id="ARBA00049929"/>
    </source>
</evidence>
<dbReference type="InterPro" id="IPR050203">
    <property type="entry name" value="Trp-tRNA_synthetase"/>
</dbReference>
<protein>
    <recommendedName>
        <fullName evidence="8">Tryptophan--tRNA ligase</fullName>
        <ecNumber evidence="8">6.1.1.2</ecNumber>
    </recommendedName>
    <alternativeName>
        <fullName evidence="8">Tryptophanyl-tRNA synthetase</fullName>
        <shortName evidence="8">TrpRS</shortName>
    </alternativeName>
</protein>
<dbReference type="PANTHER" id="PTHR43766">
    <property type="entry name" value="TRYPTOPHAN--TRNA LIGASE, MITOCHONDRIAL"/>
    <property type="match status" value="1"/>
</dbReference>
<evidence type="ECO:0000313" key="11">
    <source>
        <dbReference type="Proteomes" id="UP000031135"/>
    </source>
</evidence>
<feature type="binding site" evidence="8">
    <location>
        <begin position="143"/>
        <end position="145"/>
    </location>
    <ligand>
        <name>ATP</name>
        <dbReference type="ChEBI" id="CHEBI:30616"/>
    </ligand>
</feature>
<dbReference type="InterPro" id="IPR001412">
    <property type="entry name" value="aa-tRNA-synth_I_CS"/>
</dbReference>
<dbReference type="InterPro" id="IPR002306">
    <property type="entry name" value="Trp-tRNA-ligase"/>
</dbReference>
<dbReference type="Proteomes" id="UP000031135">
    <property type="component" value="Chromosome"/>
</dbReference>
<feature type="binding site" evidence="8">
    <location>
        <begin position="8"/>
        <end position="10"/>
    </location>
    <ligand>
        <name>ATP</name>
        <dbReference type="ChEBI" id="CHEBI:30616"/>
    </ligand>
</feature>
<comment type="subunit">
    <text evidence="8">Homodimer.</text>
</comment>
<dbReference type="GO" id="GO:0005524">
    <property type="term" value="F:ATP binding"/>
    <property type="evidence" value="ECO:0007669"/>
    <property type="project" value="UniProtKB-UniRule"/>
</dbReference>
<dbReference type="SUPFAM" id="SSF52374">
    <property type="entry name" value="Nucleotidylyl transferase"/>
    <property type="match status" value="1"/>
</dbReference>
<dbReference type="FunFam" id="1.10.240.10:FF:000005">
    <property type="entry name" value="Tryptophan--tRNA ligase"/>
    <property type="match status" value="1"/>
</dbReference>
<evidence type="ECO:0000256" key="4">
    <source>
        <dbReference type="ARBA" id="ARBA00022840"/>
    </source>
</evidence>
<dbReference type="Pfam" id="PF00579">
    <property type="entry name" value="tRNA-synt_1b"/>
    <property type="match status" value="1"/>
</dbReference>
<dbReference type="PANTHER" id="PTHR43766:SF1">
    <property type="entry name" value="TRYPTOPHAN--TRNA LIGASE, MITOCHONDRIAL"/>
    <property type="match status" value="1"/>
</dbReference>
<keyword evidence="3 8" id="KW-0547">Nucleotide-binding</keyword>
<sequence>MRVITGLQPSGDLHIGNYLGSIKQMLNMQEESQMYMFIANYHAMTSSFDGEKLRQNSLKAAAAFLSLGIDPQKSVFWLQSDVKEVMELYWILSQFTPMGLLERAHSYKDKIAKGLNANHGLFSYPILMAADILLFNAQVVPVGKDQIQHVEIARDIALKVNNEWGEIFTLPQAKVNDEVAVVPGTDGAKMSKSYQNTIDIFNTPKAIKKQISSIITDSTALEDPKDHTQCNVFNIAKLFLNAQEQEALIARYQKGGEGYGHFKMYLNEIISEYFAPAKEEYEKLLANPSKIEEILEFGANKAKKQAQETMEKIYAKIGL</sequence>
<evidence type="ECO:0000256" key="3">
    <source>
        <dbReference type="ARBA" id="ARBA00022741"/>
    </source>
</evidence>
<dbReference type="Gene3D" id="1.10.240.10">
    <property type="entry name" value="Tyrosyl-Transfer RNA Synthetase"/>
    <property type="match status" value="1"/>
</dbReference>
<evidence type="ECO:0000256" key="2">
    <source>
        <dbReference type="ARBA" id="ARBA00022598"/>
    </source>
</evidence>
<keyword evidence="4 8" id="KW-0067">ATP-binding</keyword>
<dbReference type="KEGG" id="csm:CSUB8521_0571"/>
<gene>
    <name evidence="8 10" type="primary">trpS</name>
    <name evidence="10" type="ORF">CSUB8521_0571</name>
</gene>
<feature type="short sequence motif" description="'HIGH' region" evidence="8">
    <location>
        <begin position="9"/>
        <end position="17"/>
    </location>
</feature>
<evidence type="ECO:0000256" key="8">
    <source>
        <dbReference type="HAMAP-Rule" id="MF_00140"/>
    </source>
</evidence>